<feature type="region of interest" description="Disordered" evidence="1">
    <location>
        <begin position="313"/>
        <end position="338"/>
    </location>
</feature>
<evidence type="ECO:0000256" key="1">
    <source>
        <dbReference type="SAM" id="MobiDB-lite"/>
    </source>
</evidence>
<dbReference type="InterPro" id="IPR015943">
    <property type="entry name" value="WD40/YVTN_repeat-like_dom_sf"/>
</dbReference>
<evidence type="ECO:0000313" key="2">
    <source>
        <dbReference type="EMBL" id="OAG31916.1"/>
    </source>
</evidence>
<name>A0A177EJP8_9MICR</name>
<organism evidence="2 3">
    <name type="scientific">Nematocida displodere</name>
    <dbReference type="NCBI Taxonomy" id="1805483"/>
    <lineage>
        <taxon>Eukaryota</taxon>
        <taxon>Fungi</taxon>
        <taxon>Fungi incertae sedis</taxon>
        <taxon>Microsporidia</taxon>
        <taxon>Nematocida</taxon>
    </lineage>
</organism>
<dbReference type="VEuPathDB" id="MicrosporidiaDB:NEDG_00391"/>
<gene>
    <name evidence="2" type="ORF">NEDG_00391</name>
</gene>
<sequence length="483" mass="52829">MQIFMNTLQDVEAIVPSKETLLLVKNTVLEEVSIAQGTLTAARPRAYEKYFVAQNAVYGIKKTSLYCADTNEAVATIAAAKAQHLSSDSLYEYAIDAELQVLSVTRQPLSCEEENKEAPALTKRIEVSLDGKTNPNLLANGKAFLFSGNLLYIEKNRTISVIDLHTGEEKLLSSGLKITVCAICETETYVVLGTSTGSLVTINRATLAVQQTIWHAHPIALVTPVAGNLVVSLSVRGVMLFTDCNTLSNSYVANTVEEVESIKVSSSGHLICLTTSSVQVYDLSSRILLYKIYLLSKTSKTIATESLAHPGQTYTPSFSTAPTKPSPTLSSGFSARSKTTTRPIENGAIYLLKNMLLFTNTEQSVYKVLTQLSTIQNAFYSNGHVLLTVNKAEEEIRRHETSTPETPETLDPALLYKVYKVNSDTFSLLWAGELPDVEESATILSVSIQEPEKTVITLLSPGSTTPHQRTSPYPLDTFFEESF</sequence>
<dbReference type="Gene3D" id="2.130.10.10">
    <property type="entry name" value="YVTN repeat-like/Quinoprotein amine dehydrogenase"/>
    <property type="match status" value="1"/>
</dbReference>
<keyword evidence="3" id="KW-1185">Reference proteome</keyword>
<dbReference type="OrthoDB" id="2191042at2759"/>
<accession>A0A177EJP8</accession>
<comment type="caution">
    <text evidence="2">The sequence shown here is derived from an EMBL/GenBank/DDBJ whole genome shotgun (WGS) entry which is preliminary data.</text>
</comment>
<evidence type="ECO:0000313" key="3">
    <source>
        <dbReference type="Proteomes" id="UP000185944"/>
    </source>
</evidence>
<proteinExistence type="predicted"/>
<protein>
    <submittedName>
        <fullName evidence="2">Uncharacterized protein</fullName>
    </submittedName>
</protein>
<reference evidence="2 3" key="1">
    <citation type="submission" date="2016-02" db="EMBL/GenBank/DDBJ databases">
        <title>Discovery of a natural microsporidian pathogen with a broad tissue tropism in Caenorhabditis elegans.</title>
        <authorList>
            <person name="Luallen R.J."/>
            <person name="Reinke A.W."/>
            <person name="Tong L."/>
            <person name="Botts M.R."/>
            <person name="Felix M.-A."/>
            <person name="Troemel E.R."/>
        </authorList>
    </citation>
    <scope>NUCLEOTIDE SEQUENCE [LARGE SCALE GENOMIC DNA]</scope>
    <source>
        <strain evidence="2 3">JUm2807</strain>
    </source>
</reference>
<dbReference type="GeneID" id="93646741"/>
<dbReference type="EMBL" id="LTDL01000014">
    <property type="protein sequence ID" value="OAG31916.1"/>
    <property type="molecule type" value="Genomic_DNA"/>
</dbReference>
<dbReference type="AlphaFoldDB" id="A0A177EJP8"/>
<dbReference type="Proteomes" id="UP000185944">
    <property type="component" value="Unassembled WGS sequence"/>
</dbReference>
<dbReference type="SUPFAM" id="SSF69322">
    <property type="entry name" value="Tricorn protease domain 2"/>
    <property type="match status" value="1"/>
</dbReference>
<dbReference type="RefSeq" id="XP_067545517.1">
    <property type="nucleotide sequence ID" value="XM_067687809.1"/>
</dbReference>